<evidence type="ECO:0000256" key="1">
    <source>
        <dbReference type="SAM" id="MobiDB-lite"/>
    </source>
</evidence>
<dbReference type="EMBL" id="JANIIK010000036">
    <property type="protein sequence ID" value="KAJ3612639.1"/>
    <property type="molecule type" value="Genomic_DNA"/>
</dbReference>
<protein>
    <submittedName>
        <fullName evidence="2">Uncharacterized protein</fullName>
    </submittedName>
</protein>
<comment type="caution">
    <text evidence="2">The sequence shown here is derived from an EMBL/GenBank/DDBJ whole genome shotgun (WGS) entry which is preliminary data.</text>
</comment>
<evidence type="ECO:0000313" key="3">
    <source>
        <dbReference type="Proteomes" id="UP001148018"/>
    </source>
</evidence>
<sequence>MASVSRLTTTRRRSSRDVARWPRMSSTSFWAVVLLTALLVLYCVGVTGGRSVSLPPRLPCLTHHNNTMTACDWSVDRLIGNRLSCKGPLSIHLTGSADVRRRTQDLYFRLSPDINIQRAYDPPSLPTPCGLLRGEEEREGGGEERRREEGRGKERRAQEEREGRRGERRGDEEREEGRGKERRAQEERRREEGREGEIRRERR</sequence>
<dbReference type="Proteomes" id="UP001148018">
    <property type="component" value="Unassembled WGS sequence"/>
</dbReference>
<gene>
    <name evidence="2" type="ORF">NHX12_020906</name>
</gene>
<evidence type="ECO:0000313" key="2">
    <source>
        <dbReference type="EMBL" id="KAJ3612639.1"/>
    </source>
</evidence>
<proteinExistence type="predicted"/>
<reference evidence="2" key="1">
    <citation type="submission" date="2022-07" db="EMBL/GenBank/DDBJ databases">
        <title>Chromosome-level genome of Muraenolepis orangiensis.</title>
        <authorList>
            <person name="Kim J."/>
        </authorList>
    </citation>
    <scope>NUCLEOTIDE SEQUENCE</scope>
    <source>
        <strain evidence="2">KU_S4_2022</strain>
        <tissue evidence="2">Muscle</tissue>
    </source>
</reference>
<organism evidence="2 3">
    <name type="scientific">Muraenolepis orangiensis</name>
    <name type="common">Patagonian moray cod</name>
    <dbReference type="NCBI Taxonomy" id="630683"/>
    <lineage>
        <taxon>Eukaryota</taxon>
        <taxon>Metazoa</taxon>
        <taxon>Chordata</taxon>
        <taxon>Craniata</taxon>
        <taxon>Vertebrata</taxon>
        <taxon>Euteleostomi</taxon>
        <taxon>Actinopterygii</taxon>
        <taxon>Neopterygii</taxon>
        <taxon>Teleostei</taxon>
        <taxon>Neoteleostei</taxon>
        <taxon>Acanthomorphata</taxon>
        <taxon>Zeiogadaria</taxon>
        <taxon>Gadariae</taxon>
        <taxon>Gadiformes</taxon>
        <taxon>Muraenolepidoidei</taxon>
        <taxon>Muraenolepididae</taxon>
        <taxon>Muraenolepis</taxon>
    </lineage>
</organism>
<feature type="compositionally biased region" description="Basic and acidic residues" evidence="1">
    <location>
        <begin position="133"/>
        <end position="203"/>
    </location>
</feature>
<dbReference type="AlphaFoldDB" id="A0A9Q0IVK4"/>
<keyword evidence="3" id="KW-1185">Reference proteome</keyword>
<accession>A0A9Q0IVK4</accession>
<feature type="region of interest" description="Disordered" evidence="1">
    <location>
        <begin position="117"/>
        <end position="203"/>
    </location>
</feature>
<name>A0A9Q0IVK4_9TELE</name>